<protein>
    <submittedName>
        <fullName evidence="2">Uncharacterized protein</fullName>
    </submittedName>
</protein>
<gene>
    <name evidence="2" type="ORF">Fuma_06284</name>
</gene>
<organism evidence="2 3">
    <name type="scientific">Fuerstiella marisgermanici</name>
    <dbReference type="NCBI Taxonomy" id="1891926"/>
    <lineage>
        <taxon>Bacteria</taxon>
        <taxon>Pseudomonadati</taxon>
        <taxon>Planctomycetota</taxon>
        <taxon>Planctomycetia</taxon>
        <taxon>Planctomycetales</taxon>
        <taxon>Planctomycetaceae</taxon>
        <taxon>Fuerstiella</taxon>
    </lineage>
</organism>
<name>A0A1P8WRC5_9PLAN</name>
<proteinExistence type="predicted"/>
<dbReference type="AlphaFoldDB" id="A0A1P8WRC5"/>
<evidence type="ECO:0000313" key="3">
    <source>
        <dbReference type="Proteomes" id="UP000187735"/>
    </source>
</evidence>
<dbReference type="Proteomes" id="UP000187735">
    <property type="component" value="Chromosome"/>
</dbReference>
<feature type="region of interest" description="Disordered" evidence="1">
    <location>
        <begin position="1"/>
        <end position="22"/>
    </location>
</feature>
<sequence>MSGMKPATGRLDRPPVESRGVIPKDVPPVIERLGSAAEIWMHFVRKFSARRHVQSVTLINQQAVVHSL</sequence>
<keyword evidence="3" id="KW-1185">Reference proteome</keyword>
<dbReference type="KEGG" id="fmr:Fuma_06284"/>
<reference evidence="2 3" key="1">
    <citation type="journal article" date="2016" name="Front. Microbiol.">
        <title>Fuerstia marisgermanicae gen. nov., sp. nov., an Unusual Member of the Phylum Planctomycetes from the German Wadden Sea.</title>
        <authorList>
            <person name="Kohn T."/>
            <person name="Heuer A."/>
            <person name="Jogler M."/>
            <person name="Vollmers J."/>
            <person name="Boedeker C."/>
            <person name="Bunk B."/>
            <person name="Rast P."/>
            <person name="Borchert D."/>
            <person name="Glockner I."/>
            <person name="Freese H.M."/>
            <person name="Klenk H.P."/>
            <person name="Overmann J."/>
            <person name="Kaster A.K."/>
            <person name="Rohde M."/>
            <person name="Wiegand S."/>
            <person name="Jogler C."/>
        </authorList>
    </citation>
    <scope>NUCLEOTIDE SEQUENCE [LARGE SCALE GENOMIC DNA]</scope>
    <source>
        <strain evidence="2 3">NH11</strain>
    </source>
</reference>
<dbReference type="EMBL" id="CP017641">
    <property type="protein sequence ID" value="APZ96612.1"/>
    <property type="molecule type" value="Genomic_DNA"/>
</dbReference>
<accession>A0A1P8WRC5</accession>
<evidence type="ECO:0000313" key="2">
    <source>
        <dbReference type="EMBL" id="APZ96612.1"/>
    </source>
</evidence>
<evidence type="ECO:0000256" key="1">
    <source>
        <dbReference type="SAM" id="MobiDB-lite"/>
    </source>
</evidence>